<dbReference type="AlphaFoldDB" id="A0A974S9K9"/>
<reference evidence="2" key="1">
    <citation type="submission" date="2021-01" db="EMBL/GenBank/DDBJ databases">
        <title>Genome sequence of Phenylobacterium sp. 20VBR1 isolated from a valley glaceir, Ny-Alesund, Svalbard.</title>
        <authorList>
            <person name="Thomas F.A."/>
            <person name="Krishnan K.P."/>
            <person name="Sinha R.K."/>
        </authorList>
    </citation>
    <scope>NUCLEOTIDE SEQUENCE</scope>
    <source>
        <strain evidence="2">20VBR1</strain>
    </source>
</reference>
<name>A0A974S9K9_9CAUL</name>
<feature type="region of interest" description="Disordered" evidence="1">
    <location>
        <begin position="1"/>
        <end position="20"/>
    </location>
</feature>
<dbReference type="EMBL" id="CP068570">
    <property type="protein sequence ID" value="QQZ51544.1"/>
    <property type="molecule type" value="Genomic_DNA"/>
</dbReference>
<gene>
    <name evidence="2" type="ORF">JKL49_11470</name>
</gene>
<organism evidence="2">
    <name type="scientific">Phenylobacterium glaciei</name>
    <dbReference type="NCBI Taxonomy" id="2803784"/>
    <lineage>
        <taxon>Bacteria</taxon>
        <taxon>Pseudomonadati</taxon>
        <taxon>Pseudomonadota</taxon>
        <taxon>Alphaproteobacteria</taxon>
        <taxon>Caulobacterales</taxon>
        <taxon>Caulobacteraceae</taxon>
        <taxon>Phenylobacterium</taxon>
    </lineage>
</organism>
<sequence>MATKLTNLVKDRSADSSEGDFQGAMADAVSGYSAEVIAAALAQVAGTRASRPTPSRPPRVCSASTPATAARAAARAPSAAKAAPRLAPALALSAAAAVRTTVNRAARASARRRDFLEGTGMTRLRVSLSLGAASTLLFFANGASAQSGTTDFDVPQFYGRGKNTSVLERDRSEYQAIGVHAGAFTVYPKLNVGVSSTDNVYPGANTAALKNKSDQYATIAPSVFVASDWSRHSLSGSASVLRQEYSKFSTENSTGWDVRGNARLDVHADSYINLGGDAQRVYEARGSQNSISTASKPIPLDTQGAYVRGLYSADRVRTAVDLDYRNFDYKNVPGALFEDTRDFEQKRASLRADFALSPDTAIFAKVAGAQNKYRQGTSTGVITDKRDSSEFRALTGANFDLSDVARGEIGVGYVSRDYDSVFFKDVKGVAVAAKIEYFPTQLITVTGVAQRSVQDAAFSRSGGYFQNTVSVSADYELRRNFIVSAAAGYERDEFQGVDRSDKVANVGLGARYLVNRSFGIGASVSYADRKSSGAAATIGPQFNVTRIGLSLVFQR</sequence>
<evidence type="ECO:0000256" key="1">
    <source>
        <dbReference type="SAM" id="MobiDB-lite"/>
    </source>
</evidence>
<dbReference type="Pfam" id="PF10082">
    <property type="entry name" value="BBP2_2"/>
    <property type="match status" value="1"/>
</dbReference>
<evidence type="ECO:0000313" key="2">
    <source>
        <dbReference type="EMBL" id="QQZ51544.1"/>
    </source>
</evidence>
<accession>A0A974S9K9</accession>
<dbReference type="InterPro" id="IPR018759">
    <property type="entry name" value="BBP2_2"/>
</dbReference>
<proteinExistence type="predicted"/>
<protein>
    <submittedName>
        <fullName evidence="2">Outer membrane beta-barrel protein</fullName>
    </submittedName>
</protein>
<dbReference type="SUPFAM" id="SSF56935">
    <property type="entry name" value="Porins"/>
    <property type="match status" value="1"/>
</dbReference>